<evidence type="ECO:0000313" key="2">
    <source>
        <dbReference type="Proteomes" id="UP000276133"/>
    </source>
</evidence>
<proteinExistence type="predicted"/>
<comment type="caution">
    <text evidence="1">The sequence shown here is derived from an EMBL/GenBank/DDBJ whole genome shotgun (WGS) entry which is preliminary data.</text>
</comment>
<reference evidence="1 2" key="1">
    <citation type="journal article" date="2018" name="Sci. Rep.">
        <title>Genomic signatures of local adaptation to the degree of environmental predictability in rotifers.</title>
        <authorList>
            <person name="Franch-Gras L."/>
            <person name="Hahn C."/>
            <person name="Garcia-Roger E.M."/>
            <person name="Carmona M.J."/>
            <person name="Serra M."/>
            <person name="Gomez A."/>
        </authorList>
    </citation>
    <scope>NUCLEOTIDE SEQUENCE [LARGE SCALE GENOMIC DNA]</scope>
    <source>
        <strain evidence="1">HYR1</strain>
    </source>
</reference>
<keyword evidence="2" id="KW-1185">Reference proteome</keyword>
<name>A0A3M7RWK5_BRAPC</name>
<sequence length="91" mass="10760">MRCFLCNQEGHKKRNRPNGIRNMNYQFNRLGYDSCDGFCWLKKEKKCVFSDLNRISSERSIMTQKILKKSMVFYALLDQPYSLLLTGNPNI</sequence>
<dbReference type="EMBL" id="REGN01002489">
    <property type="protein sequence ID" value="RNA27820.1"/>
    <property type="molecule type" value="Genomic_DNA"/>
</dbReference>
<organism evidence="1 2">
    <name type="scientific">Brachionus plicatilis</name>
    <name type="common">Marine rotifer</name>
    <name type="synonym">Brachionus muelleri</name>
    <dbReference type="NCBI Taxonomy" id="10195"/>
    <lineage>
        <taxon>Eukaryota</taxon>
        <taxon>Metazoa</taxon>
        <taxon>Spiralia</taxon>
        <taxon>Gnathifera</taxon>
        <taxon>Rotifera</taxon>
        <taxon>Eurotatoria</taxon>
        <taxon>Monogononta</taxon>
        <taxon>Pseudotrocha</taxon>
        <taxon>Ploima</taxon>
        <taxon>Brachionidae</taxon>
        <taxon>Brachionus</taxon>
    </lineage>
</organism>
<dbReference type="Proteomes" id="UP000276133">
    <property type="component" value="Unassembled WGS sequence"/>
</dbReference>
<accession>A0A3M7RWK5</accession>
<gene>
    <name evidence="1" type="ORF">BpHYR1_044632</name>
</gene>
<protein>
    <submittedName>
        <fullName evidence="1">Uncharacterized protein</fullName>
    </submittedName>
</protein>
<dbReference type="AlphaFoldDB" id="A0A3M7RWK5"/>
<evidence type="ECO:0000313" key="1">
    <source>
        <dbReference type="EMBL" id="RNA27820.1"/>
    </source>
</evidence>